<reference evidence="1" key="1">
    <citation type="journal article" date="2023" name="Insect Mol. Biol.">
        <title>Genome sequencing provides insights into the evolution of gene families encoding plant cell wall-degrading enzymes in longhorned beetles.</title>
        <authorList>
            <person name="Shin N.R."/>
            <person name="Okamura Y."/>
            <person name="Kirsch R."/>
            <person name="Pauchet Y."/>
        </authorList>
    </citation>
    <scope>NUCLEOTIDE SEQUENCE</scope>
    <source>
        <strain evidence="1">MMC_N1</strain>
    </source>
</reference>
<gene>
    <name evidence="1" type="ORF">NQ317_014265</name>
</gene>
<dbReference type="Proteomes" id="UP001162164">
    <property type="component" value="Unassembled WGS sequence"/>
</dbReference>
<comment type="caution">
    <text evidence="1">The sequence shown here is derived from an EMBL/GenBank/DDBJ whole genome shotgun (WGS) entry which is preliminary data.</text>
</comment>
<proteinExistence type="predicted"/>
<sequence length="74" mass="8046">MKKGASNHARYEASRIFLLHASNTVKLNLGLSETCGEPPGYWSYLVGPLRSCGVQDRSKVQRGIGWPDGGSVKL</sequence>
<organism evidence="1 2">
    <name type="scientific">Molorchus minor</name>
    <dbReference type="NCBI Taxonomy" id="1323400"/>
    <lineage>
        <taxon>Eukaryota</taxon>
        <taxon>Metazoa</taxon>
        <taxon>Ecdysozoa</taxon>
        <taxon>Arthropoda</taxon>
        <taxon>Hexapoda</taxon>
        <taxon>Insecta</taxon>
        <taxon>Pterygota</taxon>
        <taxon>Neoptera</taxon>
        <taxon>Endopterygota</taxon>
        <taxon>Coleoptera</taxon>
        <taxon>Polyphaga</taxon>
        <taxon>Cucujiformia</taxon>
        <taxon>Chrysomeloidea</taxon>
        <taxon>Cerambycidae</taxon>
        <taxon>Lamiinae</taxon>
        <taxon>Monochamini</taxon>
        <taxon>Molorchus</taxon>
    </lineage>
</organism>
<evidence type="ECO:0000313" key="2">
    <source>
        <dbReference type="Proteomes" id="UP001162164"/>
    </source>
</evidence>
<accession>A0ABQ9IWR0</accession>
<keyword evidence="2" id="KW-1185">Reference proteome</keyword>
<protein>
    <submittedName>
        <fullName evidence="1">Uncharacterized protein</fullName>
    </submittedName>
</protein>
<dbReference type="EMBL" id="JAPWTJ010002086">
    <property type="protein sequence ID" value="KAJ8968012.1"/>
    <property type="molecule type" value="Genomic_DNA"/>
</dbReference>
<evidence type="ECO:0000313" key="1">
    <source>
        <dbReference type="EMBL" id="KAJ8968012.1"/>
    </source>
</evidence>
<name>A0ABQ9IWR0_9CUCU</name>